<sequence length="266" mass="30186">MVKSFWIAELSQDTIEDVGIAPGAYWNGILESELSTLVESKVPEPQYQPDETLITVFNSKHGVAPFRTRSNKLSIDWAIMESKLRSWSNQGNDLKVTVLFIFKEVQAINKDGKIGHRVTKKHTAALNKLTAQQEASGLPAVWKDIYRLMECSSAACTDREFSCWRNNEKHYKLDRDIMDRLVDCAEQGHKLKTHADVPEGIREVLYIRKDEEKTRRLRKRKASDPLPVTVRISCRGHSDDASADSAGESQLLQLDFPLPEDKAPVH</sequence>
<keyword evidence="3" id="KW-1185">Reference proteome</keyword>
<dbReference type="EMBL" id="JARVKF010000135">
    <property type="protein sequence ID" value="KAK9422066.1"/>
    <property type="molecule type" value="Genomic_DNA"/>
</dbReference>
<accession>A0ABR2V6A6</accession>
<comment type="caution">
    <text evidence="2">The sequence shown here is derived from an EMBL/GenBank/DDBJ whole genome shotgun (WGS) entry which is preliminary data.</text>
</comment>
<organism evidence="2 3">
    <name type="scientific">Seiridium unicorne</name>
    <dbReference type="NCBI Taxonomy" id="138068"/>
    <lineage>
        <taxon>Eukaryota</taxon>
        <taxon>Fungi</taxon>
        <taxon>Dikarya</taxon>
        <taxon>Ascomycota</taxon>
        <taxon>Pezizomycotina</taxon>
        <taxon>Sordariomycetes</taxon>
        <taxon>Xylariomycetidae</taxon>
        <taxon>Amphisphaeriales</taxon>
        <taxon>Sporocadaceae</taxon>
        <taxon>Seiridium</taxon>
    </lineage>
</organism>
<name>A0ABR2V6A6_9PEZI</name>
<protein>
    <submittedName>
        <fullName evidence="2">Uncharacterized protein</fullName>
    </submittedName>
</protein>
<gene>
    <name evidence="2" type="ORF">SUNI508_05074</name>
</gene>
<proteinExistence type="predicted"/>
<dbReference type="Proteomes" id="UP001408356">
    <property type="component" value="Unassembled WGS sequence"/>
</dbReference>
<evidence type="ECO:0000313" key="2">
    <source>
        <dbReference type="EMBL" id="KAK9422066.1"/>
    </source>
</evidence>
<evidence type="ECO:0000256" key="1">
    <source>
        <dbReference type="SAM" id="MobiDB-lite"/>
    </source>
</evidence>
<evidence type="ECO:0000313" key="3">
    <source>
        <dbReference type="Proteomes" id="UP001408356"/>
    </source>
</evidence>
<reference evidence="2 3" key="1">
    <citation type="journal article" date="2024" name="J. Plant Pathol.">
        <title>Sequence and assembly of the genome of Seiridium unicorne, isolate CBS 538.82, causal agent of cypress canker disease.</title>
        <authorList>
            <person name="Scali E."/>
            <person name="Rocca G.D."/>
            <person name="Danti R."/>
            <person name="Garbelotto M."/>
            <person name="Barberini S."/>
            <person name="Baroncelli R."/>
            <person name="Emiliani G."/>
        </authorList>
    </citation>
    <scope>NUCLEOTIDE SEQUENCE [LARGE SCALE GENOMIC DNA]</scope>
    <source>
        <strain evidence="2 3">BM-138-508</strain>
    </source>
</reference>
<feature type="region of interest" description="Disordered" evidence="1">
    <location>
        <begin position="237"/>
        <end position="266"/>
    </location>
</feature>